<feature type="transmembrane region" description="Helical" evidence="1">
    <location>
        <begin position="259"/>
        <end position="279"/>
    </location>
</feature>
<dbReference type="Proteomes" id="UP000094313">
    <property type="component" value="Chromosome"/>
</dbReference>
<gene>
    <name evidence="2" type="ORF">BFS30_19055</name>
</gene>
<keyword evidence="1" id="KW-0812">Transmembrane</keyword>
<feature type="transmembrane region" description="Helical" evidence="1">
    <location>
        <begin position="216"/>
        <end position="238"/>
    </location>
</feature>
<feature type="transmembrane region" description="Helical" evidence="1">
    <location>
        <begin position="285"/>
        <end position="309"/>
    </location>
</feature>
<evidence type="ECO:0000256" key="1">
    <source>
        <dbReference type="SAM" id="Phobius"/>
    </source>
</evidence>
<evidence type="ECO:0000313" key="3">
    <source>
        <dbReference type="Proteomes" id="UP000094313"/>
    </source>
</evidence>
<evidence type="ECO:0000313" key="2">
    <source>
        <dbReference type="EMBL" id="AOM79082.1"/>
    </source>
</evidence>
<organism evidence="2 3">
    <name type="scientific">Pedobacter steynii</name>
    <dbReference type="NCBI Taxonomy" id="430522"/>
    <lineage>
        <taxon>Bacteria</taxon>
        <taxon>Pseudomonadati</taxon>
        <taxon>Bacteroidota</taxon>
        <taxon>Sphingobacteriia</taxon>
        <taxon>Sphingobacteriales</taxon>
        <taxon>Sphingobacteriaceae</taxon>
        <taxon>Pedobacter</taxon>
    </lineage>
</organism>
<feature type="transmembrane region" description="Helical" evidence="1">
    <location>
        <begin position="189"/>
        <end position="210"/>
    </location>
</feature>
<feature type="transmembrane region" description="Helical" evidence="1">
    <location>
        <begin position="127"/>
        <end position="150"/>
    </location>
</feature>
<name>A0A1D7QK75_9SPHI</name>
<reference evidence="2 3" key="1">
    <citation type="submission" date="2016-08" db="EMBL/GenBank/DDBJ databases">
        <authorList>
            <person name="Seilhamer J.J."/>
        </authorList>
    </citation>
    <scope>NUCLEOTIDE SEQUENCE [LARGE SCALE GENOMIC DNA]</scope>
    <source>
        <strain evidence="2 3">DX4</strain>
    </source>
</reference>
<proteinExistence type="predicted"/>
<accession>A0A1D7QK75</accession>
<feature type="transmembrane region" description="Helical" evidence="1">
    <location>
        <begin position="44"/>
        <end position="73"/>
    </location>
</feature>
<dbReference type="RefSeq" id="WP_069380745.1">
    <property type="nucleotide sequence ID" value="NZ_CP017141.1"/>
</dbReference>
<dbReference type="EMBL" id="CP017141">
    <property type="protein sequence ID" value="AOM79082.1"/>
    <property type="molecule type" value="Genomic_DNA"/>
</dbReference>
<sequence length="363" mass="42198">MLKLFLKTLSKEFFAAHAGLFLFGFYLLFGIVEAAQLISYHKTLMLLIYSSPLILFLVVLCWALYAIKCFFFVKKQLKLESYRFVFLIGASERKIQFRLWLKLYAVLFLPVLLYLVPLVYVGLSYGYYGSVFAVFLSVLGILSAVSGYMFRIINYSHVPVKVYLKTSLPQWSKPYWTWPFYYLLKEQTLMLVASKVLSFALFNATMWVFADVAGDVRVAMIGILAAVLSHGMLIHALMKNELDRLSFTRSLPITLASRLGHQVMVLLLLFVPEIIFYILKSDGQLLHIAYGLGFGLSGLMGLQMILYWINLDQDEYLKWLLGFFFVSMFVVLTHYYLLYILLVFFSYIGYFSFFYYRKDLKEI</sequence>
<keyword evidence="1" id="KW-1133">Transmembrane helix</keyword>
<keyword evidence="3" id="KW-1185">Reference proteome</keyword>
<protein>
    <submittedName>
        <fullName evidence="2">Uncharacterized protein</fullName>
    </submittedName>
</protein>
<feature type="transmembrane region" description="Helical" evidence="1">
    <location>
        <begin position="103"/>
        <end position="121"/>
    </location>
</feature>
<dbReference type="OrthoDB" id="747484at2"/>
<keyword evidence="1" id="KW-0472">Membrane</keyword>
<dbReference type="KEGG" id="psty:BFS30_19055"/>
<dbReference type="AlphaFoldDB" id="A0A1D7QK75"/>